<organism evidence="1 2">
    <name type="scientific">Blastomyces percursus</name>
    <dbReference type="NCBI Taxonomy" id="1658174"/>
    <lineage>
        <taxon>Eukaryota</taxon>
        <taxon>Fungi</taxon>
        <taxon>Dikarya</taxon>
        <taxon>Ascomycota</taxon>
        <taxon>Pezizomycotina</taxon>
        <taxon>Eurotiomycetes</taxon>
        <taxon>Eurotiomycetidae</taxon>
        <taxon>Onygenales</taxon>
        <taxon>Ajellomycetaceae</taxon>
        <taxon>Blastomyces</taxon>
    </lineage>
</organism>
<protein>
    <submittedName>
        <fullName evidence="1">Uncharacterized protein</fullName>
    </submittedName>
</protein>
<reference evidence="1 2" key="1">
    <citation type="submission" date="2015-08" db="EMBL/GenBank/DDBJ databases">
        <title>Emmonsia species relationships and genome sequence.</title>
        <authorList>
            <person name="Cuomo C.A."/>
            <person name="Schwartz I.S."/>
            <person name="Kenyon C."/>
            <person name="De Hoog G.S."/>
            <person name="Govender N.P."/>
            <person name="Botha A."/>
            <person name="Moreno L."/>
            <person name="De Vries M."/>
            <person name="Munoz J.F."/>
            <person name="Stielow J.B."/>
        </authorList>
    </citation>
    <scope>NUCLEOTIDE SEQUENCE [LARGE SCALE GENOMIC DNA]</scope>
    <source>
        <strain evidence="1 2">EI222</strain>
    </source>
</reference>
<sequence>MTRLSAEVIELAKKNLSYQTQRRERLPLHGVIGGLNIAIANGALLAVEDGTLLVDLRENLVVKIGLYSMLDDI</sequence>
<dbReference type="EMBL" id="LGTZ01000017">
    <property type="protein sequence ID" value="OJD28318.1"/>
    <property type="molecule type" value="Genomic_DNA"/>
</dbReference>
<keyword evidence="2" id="KW-1185">Reference proteome</keyword>
<dbReference type="AlphaFoldDB" id="A0A1J9QHJ6"/>
<proteinExistence type="predicted"/>
<dbReference type="STRING" id="1658174.A0A1J9QHJ6"/>
<evidence type="ECO:0000313" key="1">
    <source>
        <dbReference type="EMBL" id="OJD28318.1"/>
    </source>
</evidence>
<name>A0A1J9QHJ6_9EURO</name>
<dbReference type="Proteomes" id="UP000242791">
    <property type="component" value="Unassembled WGS sequence"/>
</dbReference>
<comment type="caution">
    <text evidence="1">The sequence shown here is derived from an EMBL/GenBank/DDBJ whole genome shotgun (WGS) entry which is preliminary data.</text>
</comment>
<accession>A0A1J9QHJ6</accession>
<evidence type="ECO:0000313" key="2">
    <source>
        <dbReference type="Proteomes" id="UP000242791"/>
    </source>
</evidence>
<dbReference type="VEuPathDB" id="FungiDB:ACJ73_00267"/>
<gene>
    <name evidence="1" type="ORF">ACJ73_00267</name>
</gene>